<proteinExistence type="predicted"/>
<dbReference type="EMBL" id="UFUW01000001">
    <property type="protein sequence ID" value="SUX19011.1"/>
    <property type="molecule type" value="Genomic_DNA"/>
</dbReference>
<keyword evidence="3 5" id="KW-0012">Acyltransferase</keyword>
<evidence type="ECO:0000313" key="6">
    <source>
        <dbReference type="Proteomes" id="UP000254572"/>
    </source>
</evidence>
<evidence type="ECO:0000256" key="2">
    <source>
        <dbReference type="ARBA" id="ARBA00022679"/>
    </source>
</evidence>
<dbReference type="Pfam" id="PF01553">
    <property type="entry name" value="Acyltransferase"/>
    <property type="match status" value="1"/>
</dbReference>
<dbReference type="GO" id="GO:0006654">
    <property type="term" value="P:phosphatidic acid biosynthetic process"/>
    <property type="evidence" value="ECO:0007669"/>
    <property type="project" value="TreeGrafter"/>
</dbReference>
<gene>
    <name evidence="5" type="ORF">NCTC13294_00412</name>
</gene>
<dbReference type="RefSeq" id="WP_115610710.1">
    <property type="nucleotide sequence ID" value="NZ_JBHLZC010000001.1"/>
</dbReference>
<evidence type="ECO:0000256" key="3">
    <source>
        <dbReference type="ARBA" id="ARBA00023315"/>
    </source>
</evidence>
<dbReference type="GO" id="GO:0003841">
    <property type="term" value="F:1-acylglycerol-3-phosphate O-acyltransferase activity"/>
    <property type="evidence" value="ECO:0007669"/>
    <property type="project" value="TreeGrafter"/>
</dbReference>
<dbReference type="Proteomes" id="UP000254572">
    <property type="component" value="Unassembled WGS sequence"/>
</dbReference>
<evidence type="ECO:0000259" key="4">
    <source>
        <dbReference type="SMART" id="SM00563"/>
    </source>
</evidence>
<dbReference type="InterPro" id="IPR002123">
    <property type="entry name" value="Plipid/glycerol_acylTrfase"/>
</dbReference>
<keyword evidence="2 5" id="KW-0808">Transferase</keyword>
<keyword evidence="6" id="KW-1185">Reference proteome</keyword>
<dbReference type="PANTHER" id="PTHR10434:SF11">
    <property type="entry name" value="1-ACYL-SN-GLYCEROL-3-PHOSPHATE ACYLTRANSFERASE"/>
    <property type="match status" value="1"/>
</dbReference>
<evidence type="ECO:0000256" key="1">
    <source>
        <dbReference type="ARBA" id="ARBA00005189"/>
    </source>
</evidence>
<comment type="pathway">
    <text evidence="1">Lipid metabolism.</text>
</comment>
<dbReference type="SUPFAM" id="SSF69593">
    <property type="entry name" value="Glycerol-3-phosphate (1)-acyltransferase"/>
    <property type="match status" value="1"/>
</dbReference>
<dbReference type="AlphaFoldDB" id="A0A381E004"/>
<reference evidence="5 6" key="1">
    <citation type="submission" date="2018-06" db="EMBL/GenBank/DDBJ databases">
        <authorList>
            <consortium name="Pathogen Informatics"/>
            <person name="Doyle S."/>
        </authorList>
    </citation>
    <scope>NUCLEOTIDE SEQUENCE [LARGE SCALE GENOMIC DNA]</scope>
    <source>
        <strain evidence="5 6">NCTC13294</strain>
    </source>
</reference>
<feature type="domain" description="Phospholipid/glycerol acyltransferase" evidence="4">
    <location>
        <begin position="46"/>
        <end position="168"/>
    </location>
</feature>
<evidence type="ECO:0000313" key="5">
    <source>
        <dbReference type="EMBL" id="SUX19011.1"/>
    </source>
</evidence>
<accession>A0A381E004</accession>
<dbReference type="PANTHER" id="PTHR10434">
    <property type="entry name" value="1-ACYL-SN-GLYCEROL-3-PHOSPHATE ACYLTRANSFERASE"/>
    <property type="match status" value="1"/>
</dbReference>
<dbReference type="OrthoDB" id="9812274at2"/>
<dbReference type="SMART" id="SM00563">
    <property type="entry name" value="PlsC"/>
    <property type="match status" value="1"/>
</dbReference>
<organism evidence="5 6">
    <name type="scientific">Cardiobacterium valvarum</name>
    <dbReference type="NCBI Taxonomy" id="194702"/>
    <lineage>
        <taxon>Bacteria</taxon>
        <taxon>Pseudomonadati</taxon>
        <taxon>Pseudomonadota</taxon>
        <taxon>Gammaproteobacteria</taxon>
        <taxon>Cardiobacteriales</taxon>
        <taxon>Cardiobacteriaceae</taxon>
        <taxon>Cardiobacterium</taxon>
    </lineage>
</organism>
<dbReference type="CDD" id="cd07989">
    <property type="entry name" value="LPLAT_AGPAT-like"/>
    <property type="match status" value="1"/>
</dbReference>
<protein>
    <submittedName>
        <fullName evidence="5">2-acyl-glycerophospho-ethanolamine acyltransferase</fullName>
    </submittedName>
</protein>
<sequence>MRVRSRREGGWLALLVDKLLSWLVIILTGARSQPLPHLRERSPGGRVYYANHNSHGDFMLIWVSLPLILRRQVRPVAAADYWQSSPLRRFIAHQVFNMVLITRKSGEPQAAVNQMVAALDSGADLLVFPEGTRNGNDNVLLQPFKSGIFHLTEARPDCQLVPVWIHNIQRVLPKGKLLPVPMLCSVRFGQAFRGGDFPEKEDFLAFAQASLLALQPVLRQEERGL</sequence>
<name>A0A381E004_9GAMM</name>